<keyword evidence="3" id="KW-1185">Reference proteome</keyword>
<evidence type="ECO:0000313" key="3">
    <source>
        <dbReference type="Proteomes" id="UP000272136"/>
    </source>
</evidence>
<proteinExistence type="predicted"/>
<reference evidence="1 3" key="2">
    <citation type="submission" date="2018-10" db="EMBL/GenBank/DDBJ databases">
        <title>Whole Genome of Vibrio owensii strain 170502, isolated from Acute Hepatopancreatic Necrosis Disease (AHPND) shrimp.</title>
        <authorList>
            <person name="Yan M."/>
            <person name="Wang X."/>
            <person name="Wang Y."/>
        </authorList>
    </citation>
    <scope>NUCLEOTIDE SEQUENCE [LARGE SCALE GENOMIC DNA]</scope>
    <source>
        <strain evidence="1 3">1700302</strain>
    </source>
</reference>
<dbReference type="EMBL" id="CP033137">
    <property type="protein sequence ID" value="AYO14656.1"/>
    <property type="molecule type" value="Genomic_DNA"/>
</dbReference>
<dbReference type="SUPFAM" id="SSF52540">
    <property type="entry name" value="P-loop containing nucleoside triphosphate hydrolases"/>
    <property type="match status" value="1"/>
</dbReference>
<dbReference type="NCBIfam" id="NF041065">
    <property type="entry name" value="DpdH"/>
    <property type="match status" value="1"/>
</dbReference>
<reference evidence="2" key="3">
    <citation type="submission" date="2019-11" db="EMBL/GenBank/DDBJ databases">
        <title>Complete genome sequence of Vibrio owensii SH-14 isolated from shrimp with acute hepatopancreatic necrosis diease.</title>
        <authorList>
            <person name="Liang X."/>
            <person name="Wang Y."/>
        </authorList>
    </citation>
    <scope>NUCLEOTIDE SEQUENCE</scope>
    <source>
        <strain evidence="2">SH14</strain>
    </source>
</reference>
<dbReference type="EMBL" id="CP045859">
    <property type="protein sequence ID" value="QGH47667.1"/>
    <property type="molecule type" value="Genomic_DNA"/>
</dbReference>
<organism evidence="2 4">
    <name type="scientific">Vibrio owensii</name>
    <dbReference type="NCBI Taxonomy" id="696485"/>
    <lineage>
        <taxon>Bacteria</taxon>
        <taxon>Pseudomonadati</taxon>
        <taxon>Pseudomonadota</taxon>
        <taxon>Gammaproteobacteria</taxon>
        <taxon>Vibrionales</taxon>
        <taxon>Vibrionaceae</taxon>
        <taxon>Vibrio</taxon>
    </lineage>
</organism>
<name>A0AAP9KAK8_9VIBR</name>
<sequence>MSIQHYWPSLNQIAACIHSEAEELSDALLLAVHNPMQLVTTTFSNTQPELKTEQNLLDHLLVTNRPMPIVGESGGGKSHLIRWLHAQLKFHPTAKQENWHIVRIPKNATMRQVLTLMLGDLQGEVFDSARKKIEDVGTKLSSELMQDIFFTFLCEALRNNALDCRDKAKRAQQSQDREALSLLKMQATFTKHLSTCFADPVFQQAFSAQDKPIANTIDRLIKSKSYAEVEEKNYAVTCDDFNFLTSYEFEFSDFNLLTKQAIEGLQLTSSDSKVIMAVEMTNQAVNAATKLIFNHLFQFSNGNFQDLFVEIRTALKADNRVLVILVEDLAAISAIDDVLIDSLLQEDTYDGVQTLCPLKSVIATTDSNPTYFARRETILTRSGFEWRIPSDNDLRMVNVDVQPDIEQVTAFCARYLNAARHGIETIEAHFAKNDDLTALPVWLSDAAIEQHEKQALDDFGYCSLISSKGESQEIPLFPFNATAIRKLAELKLYRKNGQGEFNRTRFNPRAVIKEMLIPILRDNNTDFEQANYPSANFAKQHIDLANNSLREWVLRDVEKAYIERVMGFVAVYGEGESHSDLRASLTNRQAEVFQLPAVFGEEKTQPAKKVATSTAATTPTSATTSSTTYSASTTAGYHIDKKPTVEPPCSACMQPASRCQCSKVAEVVVDPCAHLEEEVNAWFAEKRRLNASIANDLRRHLYTMLETAPGLTRYSVESTDKWTAWSKLNDSKSSLFQVVLKSAQRYRIAVPKAMAEDQNSVLHFCSGNDVNNSNESFALKQQTLAILRYDYYQRKGQGWGYPQGFEDYIHYMDFVQRWVPKAMQACVDYVRLDAPQILAKLWDIARALGLKPVHTQRACIELFVQDAEHIRALMAAPINASFAQLQNELLDSWAQVRGEMLKRLACSQKGAAPVAIEYSAFRTAFNAMKAHQGELFNASQRQLVKNALDHVSPKLKQLASFTQECEKSDELRESLDILREVYKSLPSEVCTDAWGKLDARSMRVETLQNTYKWDLITHARKFGESADQVEQIELLYQIDGDNLNLWCQVLDEWLEVSKYSLSRLEKLNQARGSDQLEQLEQAVDVQLAEMSENLGYLQDQAAEQSMSVTNGALEVDVENEEPAQ</sequence>
<dbReference type="AlphaFoldDB" id="A0AAP9KAK8"/>
<dbReference type="InterPro" id="IPR027417">
    <property type="entry name" value="P-loop_NTPase"/>
</dbReference>
<gene>
    <name evidence="2" type="ORF">APZ19_11395</name>
    <name evidence="1" type="ORF">D0812_09650</name>
</gene>
<evidence type="ECO:0000313" key="4">
    <source>
        <dbReference type="Proteomes" id="UP000390336"/>
    </source>
</evidence>
<dbReference type="Proteomes" id="UP000390336">
    <property type="component" value="Chromosome 1"/>
</dbReference>
<accession>A0AAP9KAK8</accession>
<dbReference type="Proteomes" id="UP000272136">
    <property type="component" value="Chromosome 1"/>
</dbReference>
<protein>
    <recommendedName>
        <fullName evidence="5">ATP-binding protein</fullName>
    </recommendedName>
</protein>
<evidence type="ECO:0008006" key="5">
    <source>
        <dbReference type="Google" id="ProtNLM"/>
    </source>
</evidence>
<reference evidence="2 4" key="1">
    <citation type="journal article" date="2015" name="Genome Announc.">
        <title>Draft Genome Sequence of Vibrio owensii Strain SH-14, Which Causes Shrimp Acute Hepatopancreatic Necrosis Disease.</title>
        <authorList>
            <person name="Liu L."/>
            <person name="Xiao J."/>
            <person name="Xia X."/>
            <person name="Pan Y."/>
            <person name="Yan S."/>
            <person name="Wang Y."/>
        </authorList>
    </citation>
    <scope>NUCLEOTIDE SEQUENCE [LARGE SCALE GENOMIC DNA]</scope>
    <source>
        <strain evidence="2 4">SH14</strain>
    </source>
</reference>
<dbReference type="RefSeq" id="WP_054822809.1">
    <property type="nucleotide sequence ID" value="NZ_CP033137.1"/>
</dbReference>
<evidence type="ECO:0000313" key="2">
    <source>
        <dbReference type="EMBL" id="QGH47667.1"/>
    </source>
</evidence>
<evidence type="ECO:0000313" key="1">
    <source>
        <dbReference type="EMBL" id="AYO14656.1"/>
    </source>
</evidence>